<reference evidence="11 12" key="1">
    <citation type="journal article" date="2015" name="ISME J.">
        <title>Elemental sulfur and acetate can support life of a novel strictly anaerobic haloarchaeon.</title>
        <authorList>
            <person name="Sorokin D.Y."/>
            <person name="Kublanov I.V."/>
            <person name="Gavrilov S.N."/>
            <person name="Rojo D."/>
            <person name="Roman P."/>
            <person name="Golyshin P.N."/>
            <person name="Slepak V.Z."/>
            <person name="Smedile F."/>
            <person name="Ferrer M."/>
            <person name="Messina E."/>
            <person name="La Cono V."/>
            <person name="Yakimov M.M."/>
        </authorList>
    </citation>
    <scope>NUCLEOTIDE SEQUENCE [LARGE SCALE GENOMIC DNA]</scope>
    <source>
        <strain evidence="11 12">HSR2</strain>
    </source>
</reference>
<keyword evidence="12" id="KW-1185">Reference proteome</keyword>
<dbReference type="PATRIC" id="fig|1604004.4.peg.1022"/>
<dbReference type="AlphaFoldDB" id="A0A0F7PCV1"/>
<evidence type="ECO:0000313" key="12">
    <source>
        <dbReference type="Proteomes" id="UP000069906"/>
    </source>
</evidence>
<dbReference type="PROSITE" id="PS50928">
    <property type="entry name" value="ABC_TM1"/>
    <property type="match status" value="1"/>
</dbReference>
<protein>
    <submittedName>
        <fullName evidence="11">Sulfate ABC transporter permease</fullName>
    </submittedName>
</protein>
<dbReference type="KEGG" id="hsu:HLASF_0974"/>
<feature type="transmembrane region" description="Helical" evidence="9">
    <location>
        <begin position="316"/>
        <end position="333"/>
    </location>
</feature>
<dbReference type="Proteomes" id="UP000069906">
    <property type="component" value="Chromosome"/>
</dbReference>
<dbReference type="InterPro" id="IPR000515">
    <property type="entry name" value="MetI-like"/>
</dbReference>
<feature type="transmembrane region" description="Helical" evidence="9">
    <location>
        <begin position="40"/>
        <end position="57"/>
    </location>
</feature>
<dbReference type="RefSeq" id="WP_235272204.1">
    <property type="nucleotide sequence ID" value="NZ_CP008874.1"/>
</dbReference>
<evidence type="ECO:0000256" key="2">
    <source>
        <dbReference type="ARBA" id="ARBA00009306"/>
    </source>
</evidence>
<evidence type="ECO:0000259" key="10">
    <source>
        <dbReference type="PROSITE" id="PS50928"/>
    </source>
</evidence>
<gene>
    <name evidence="11" type="ORF">HLASF_0974</name>
</gene>
<feature type="transmembrane region" description="Helical" evidence="9">
    <location>
        <begin position="354"/>
        <end position="379"/>
    </location>
</feature>
<evidence type="ECO:0000256" key="5">
    <source>
        <dbReference type="ARBA" id="ARBA00022505"/>
    </source>
</evidence>
<keyword evidence="3 9" id="KW-0813">Transport</keyword>
<dbReference type="EMBL" id="CP008874">
    <property type="protein sequence ID" value="AKH97464.1"/>
    <property type="molecule type" value="Genomic_DNA"/>
</dbReference>
<evidence type="ECO:0000256" key="7">
    <source>
        <dbReference type="ARBA" id="ARBA00022989"/>
    </source>
</evidence>
<keyword evidence="4" id="KW-1003">Cell membrane</keyword>
<proteinExistence type="inferred from homology"/>
<evidence type="ECO:0000256" key="8">
    <source>
        <dbReference type="ARBA" id="ARBA00023136"/>
    </source>
</evidence>
<evidence type="ECO:0000256" key="6">
    <source>
        <dbReference type="ARBA" id="ARBA00022692"/>
    </source>
</evidence>
<feature type="transmembrane region" description="Helical" evidence="9">
    <location>
        <begin position="171"/>
        <end position="197"/>
    </location>
</feature>
<comment type="similarity">
    <text evidence="2 9">Belongs to the binding-protein-dependent transport system permease family.</text>
</comment>
<sequence>MATQTSNGLRQRFRGLSVVALFLAVYGLAFAVAYLLGRPTGFAVFVVFTTLGIAYAYETRRRPRRAAVRFLLVQGVAGVGAVIAEPALQSLLSTVFGVGEVSVPLWFVFYVLFGTMGSAILVDHGGFTIVMATAGSLLVAALGLPLLLFVARQEVALVVEKALDPTVHRVLYLGIFAPLVAALLSLSFGVPLAYLLAEGFAGQQFVESMVDLPLVVPHSVAGIVILFGFGAGGVFPGLDVLGSLVGMILAMIFVSAPYAVNTTREAFEAIDDRLEYASRIHGASQWQTFRRVLAPLAVRGIITGGVLAWARSVSEFGAVAVVAYSVTFFYPFAGEAVTAQHAPVFVYNTYLQGGLAESGAVSFLLLAVSAVIFLIVRYLTDEDTVIGGMV</sequence>
<feature type="transmembrane region" description="Helical" evidence="9">
    <location>
        <begin position="209"/>
        <end position="234"/>
    </location>
</feature>
<keyword evidence="8 9" id="KW-0472">Membrane</keyword>
<feature type="transmembrane region" description="Helical" evidence="9">
    <location>
        <begin position="129"/>
        <end position="151"/>
    </location>
</feature>
<comment type="subcellular location">
    <subcellularLocation>
        <location evidence="1 9">Cell membrane</location>
        <topology evidence="1 9">Multi-pass membrane protein</topology>
    </subcellularLocation>
</comment>
<feature type="transmembrane region" description="Helical" evidence="9">
    <location>
        <begin position="240"/>
        <end position="260"/>
    </location>
</feature>
<evidence type="ECO:0000256" key="4">
    <source>
        <dbReference type="ARBA" id="ARBA00022475"/>
    </source>
</evidence>
<dbReference type="PANTHER" id="PTHR30183:SF3">
    <property type="entry name" value="MOLYBDENUM TRANSPORT SYSTEM PERMEASE PROTEIN MODB"/>
    <property type="match status" value="1"/>
</dbReference>
<keyword evidence="6 9" id="KW-0812">Transmembrane</keyword>
<feature type="transmembrane region" description="Helical" evidence="9">
    <location>
        <begin position="66"/>
        <end position="84"/>
    </location>
</feature>
<feature type="domain" description="ABC transmembrane type-1" evidence="10">
    <location>
        <begin position="171"/>
        <end position="376"/>
    </location>
</feature>
<keyword evidence="7 9" id="KW-1133">Transmembrane helix</keyword>
<name>A0A0F7PCV1_9EURY</name>
<accession>A0A0F7PCV1</accession>
<dbReference type="Pfam" id="PF00528">
    <property type="entry name" value="BPD_transp_1"/>
    <property type="match status" value="1"/>
</dbReference>
<evidence type="ECO:0000313" key="11">
    <source>
        <dbReference type="EMBL" id="AKH97464.1"/>
    </source>
</evidence>
<dbReference type="SUPFAM" id="SSF161098">
    <property type="entry name" value="MetI-like"/>
    <property type="match status" value="1"/>
</dbReference>
<dbReference type="HOGENOM" id="CLU_016047_14_1_2"/>
<evidence type="ECO:0000256" key="3">
    <source>
        <dbReference type="ARBA" id="ARBA00022448"/>
    </source>
</evidence>
<dbReference type="GO" id="GO:0055085">
    <property type="term" value="P:transmembrane transport"/>
    <property type="evidence" value="ECO:0007669"/>
    <property type="project" value="InterPro"/>
</dbReference>
<keyword evidence="5" id="KW-0500">Molybdenum</keyword>
<feature type="transmembrane region" description="Helical" evidence="9">
    <location>
        <begin position="12"/>
        <end position="34"/>
    </location>
</feature>
<organism evidence="11 12">
    <name type="scientific">Halanaeroarchaeum sulfurireducens</name>
    <dbReference type="NCBI Taxonomy" id="1604004"/>
    <lineage>
        <taxon>Archaea</taxon>
        <taxon>Methanobacteriati</taxon>
        <taxon>Methanobacteriota</taxon>
        <taxon>Stenosarchaea group</taxon>
        <taxon>Halobacteria</taxon>
        <taxon>Halobacteriales</taxon>
        <taxon>Halobacteriaceae</taxon>
        <taxon>Halanaeroarchaeum</taxon>
    </lineage>
</organism>
<dbReference type="Gene3D" id="1.10.3720.10">
    <property type="entry name" value="MetI-like"/>
    <property type="match status" value="1"/>
</dbReference>
<dbReference type="InterPro" id="IPR035906">
    <property type="entry name" value="MetI-like_sf"/>
</dbReference>
<dbReference type="GeneID" id="25159150"/>
<feature type="transmembrane region" description="Helical" evidence="9">
    <location>
        <begin position="104"/>
        <end position="122"/>
    </location>
</feature>
<evidence type="ECO:0000256" key="9">
    <source>
        <dbReference type="RuleBase" id="RU363032"/>
    </source>
</evidence>
<dbReference type="GO" id="GO:0005886">
    <property type="term" value="C:plasma membrane"/>
    <property type="evidence" value="ECO:0007669"/>
    <property type="project" value="UniProtKB-SubCell"/>
</dbReference>
<dbReference type="CDD" id="cd06261">
    <property type="entry name" value="TM_PBP2"/>
    <property type="match status" value="1"/>
</dbReference>
<evidence type="ECO:0000256" key="1">
    <source>
        <dbReference type="ARBA" id="ARBA00004651"/>
    </source>
</evidence>
<dbReference type="PANTHER" id="PTHR30183">
    <property type="entry name" value="MOLYBDENUM TRANSPORT SYSTEM PERMEASE PROTEIN MODB"/>
    <property type="match status" value="1"/>
</dbReference>